<protein>
    <recommendedName>
        <fullName evidence="7">Enoyl reductase (ER) domain-containing protein</fullName>
    </recommendedName>
</protein>
<dbReference type="InterPro" id="IPR020843">
    <property type="entry name" value="ER"/>
</dbReference>
<dbReference type="GO" id="GO:0034079">
    <property type="term" value="P:butanediol biosynthetic process"/>
    <property type="evidence" value="ECO:0007669"/>
    <property type="project" value="TreeGrafter"/>
</dbReference>
<comment type="cofactor">
    <cofactor evidence="1 6">
        <name>Zn(2+)</name>
        <dbReference type="ChEBI" id="CHEBI:29105"/>
    </cofactor>
</comment>
<dbReference type="RefSeq" id="XP_016636099.1">
    <property type="nucleotide sequence ID" value="XM_016772629.1"/>
</dbReference>
<dbReference type="Pfam" id="PF08240">
    <property type="entry name" value="ADH_N"/>
    <property type="match status" value="1"/>
</dbReference>
<dbReference type="STRING" id="1442371.A0A0D2IY70"/>
<dbReference type="VEuPathDB" id="FungiDB:Z520_02115"/>
<accession>A0A0D2IY70</accession>
<dbReference type="GO" id="GO:0008270">
    <property type="term" value="F:zinc ion binding"/>
    <property type="evidence" value="ECO:0007669"/>
    <property type="project" value="InterPro"/>
</dbReference>
<organism evidence="8 9">
    <name type="scientific">Fonsecaea multimorphosa CBS 102226</name>
    <dbReference type="NCBI Taxonomy" id="1442371"/>
    <lineage>
        <taxon>Eukaryota</taxon>
        <taxon>Fungi</taxon>
        <taxon>Dikarya</taxon>
        <taxon>Ascomycota</taxon>
        <taxon>Pezizomycotina</taxon>
        <taxon>Eurotiomycetes</taxon>
        <taxon>Chaetothyriomycetidae</taxon>
        <taxon>Chaetothyriales</taxon>
        <taxon>Herpotrichiellaceae</taxon>
        <taxon>Fonsecaea</taxon>
    </lineage>
</organism>
<gene>
    <name evidence="8" type="ORF">Z520_02115</name>
</gene>
<keyword evidence="5" id="KW-0560">Oxidoreductase</keyword>
<evidence type="ECO:0000256" key="3">
    <source>
        <dbReference type="ARBA" id="ARBA00022723"/>
    </source>
</evidence>
<name>A0A0D2IY70_9EURO</name>
<dbReference type="AlphaFoldDB" id="A0A0D2IY70"/>
<evidence type="ECO:0000313" key="9">
    <source>
        <dbReference type="Proteomes" id="UP000053411"/>
    </source>
</evidence>
<dbReference type="InterPro" id="IPR036291">
    <property type="entry name" value="NAD(P)-bd_dom_sf"/>
</dbReference>
<evidence type="ECO:0000256" key="5">
    <source>
        <dbReference type="ARBA" id="ARBA00023002"/>
    </source>
</evidence>
<sequence>MKAARYHGQRDLRVEDVDIPQIVDGQVLVQVEWCGICGSDLHEYLVGPAVIPREEAPHPLTGAVLPITMGHEFCGRVSKVGPNSELRIGQAVMVDPRVFCSSCHSCNMGDTNICNSWGFLGLQSNDGGGYSEYVAVKEDMCHVLPDSVSLSEAALIEPLTVARHATKKSGFDDYQDKTVLVLGGGPVGLALIFVLKASGVGRLIVSEPTAKRQKQAAEFVDTVLNPREVNVPEKCRVLTDGRGVDIVFDCAGIMPGLKDGMDALRRGGTYVNVAGWERECIVPMGFFMLKEIIFRASMSYTGEDFKQTVDEFVAGKFKGFEKLVTARIALDDVVVKGFEELVNNKDDHVKIMVTPRKELLVQ</sequence>
<dbReference type="SUPFAM" id="SSF51735">
    <property type="entry name" value="NAD(P)-binding Rossmann-fold domains"/>
    <property type="match status" value="1"/>
</dbReference>
<dbReference type="SUPFAM" id="SSF50129">
    <property type="entry name" value="GroES-like"/>
    <property type="match status" value="1"/>
</dbReference>
<dbReference type="Gene3D" id="3.90.180.10">
    <property type="entry name" value="Medium-chain alcohol dehydrogenases, catalytic domain"/>
    <property type="match status" value="1"/>
</dbReference>
<dbReference type="PANTHER" id="PTHR43161">
    <property type="entry name" value="SORBITOL DEHYDROGENASE"/>
    <property type="match status" value="1"/>
</dbReference>
<evidence type="ECO:0000313" key="8">
    <source>
        <dbReference type="EMBL" id="KIY01977.1"/>
    </source>
</evidence>
<keyword evidence="9" id="KW-1185">Reference proteome</keyword>
<dbReference type="GeneID" id="27707861"/>
<dbReference type="InterPro" id="IPR013154">
    <property type="entry name" value="ADH-like_N"/>
</dbReference>
<evidence type="ECO:0000256" key="6">
    <source>
        <dbReference type="RuleBase" id="RU361277"/>
    </source>
</evidence>
<dbReference type="Pfam" id="PF00107">
    <property type="entry name" value="ADH_zinc_N"/>
    <property type="match status" value="1"/>
</dbReference>
<dbReference type="GO" id="GO:0005737">
    <property type="term" value="C:cytoplasm"/>
    <property type="evidence" value="ECO:0007669"/>
    <property type="project" value="TreeGrafter"/>
</dbReference>
<reference evidence="8 9" key="1">
    <citation type="submission" date="2015-01" db="EMBL/GenBank/DDBJ databases">
        <title>The Genome Sequence of Fonsecaea multimorphosa CBS 102226.</title>
        <authorList>
            <consortium name="The Broad Institute Genomics Platform"/>
            <person name="Cuomo C."/>
            <person name="de Hoog S."/>
            <person name="Gorbushina A."/>
            <person name="Stielow B."/>
            <person name="Teixiera M."/>
            <person name="Abouelleil A."/>
            <person name="Chapman S.B."/>
            <person name="Priest M."/>
            <person name="Young S.K."/>
            <person name="Wortman J."/>
            <person name="Nusbaum C."/>
            <person name="Birren B."/>
        </authorList>
    </citation>
    <scope>NUCLEOTIDE SEQUENCE [LARGE SCALE GENOMIC DNA]</scope>
    <source>
        <strain evidence="8 9">CBS 102226</strain>
    </source>
</reference>
<dbReference type="SMART" id="SM00829">
    <property type="entry name" value="PKS_ER"/>
    <property type="match status" value="1"/>
</dbReference>
<keyword evidence="3 6" id="KW-0479">Metal-binding</keyword>
<dbReference type="PROSITE" id="PS00059">
    <property type="entry name" value="ADH_ZINC"/>
    <property type="match status" value="1"/>
</dbReference>
<evidence type="ECO:0000259" key="7">
    <source>
        <dbReference type="SMART" id="SM00829"/>
    </source>
</evidence>
<dbReference type="Proteomes" id="UP000053411">
    <property type="component" value="Unassembled WGS sequence"/>
</dbReference>
<dbReference type="OrthoDB" id="3941538at2759"/>
<evidence type="ECO:0000256" key="2">
    <source>
        <dbReference type="ARBA" id="ARBA00008072"/>
    </source>
</evidence>
<dbReference type="PANTHER" id="PTHR43161:SF23">
    <property type="entry name" value="(R,R)-BUTANEDIOL DEHYDROGENASE-RELATED"/>
    <property type="match status" value="1"/>
</dbReference>
<comment type="similarity">
    <text evidence="2 6">Belongs to the zinc-containing alcohol dehydrogenase family.</text>
</comment>
<dbReference type="Gene3D" id="3.40.50.720">
    <property type="entry name" value="NAD(P)-binding Rossmann-like Domain"/>
    <property type="match status" value="1"/>
</dbReference>
<evidence type="ECO:0000256" key="1">
    <source>
        <dbReference type="ARBA" id="ARBA00001947"/>
    </source>
</evidence>
<proteinExistence type="inferred from homology"/>
<dbReference type="GO" id="GO:0000721">
    <property type="term" value="F:(R,R)-butanediol dehydrogenase activity"/>
    <property type="evidence" value="ECO:0007669"/>
    <property type="project" value="TreeGrafter"/>
</dbReference>
<dbReference type="CDD" id="cd08233">
    <property type="entry name" value="butanediol_DH_like"/>
    <property type="match status" value="1"/>
</dbReference>
<dbReference type="InterPro" id="IPR002328">
    <property type="entry name" value="ADH_Zn_CS"/>
</dbReference>
<keyword evidence="4 6" id="KW-0862">Zinc</keyword>
<dbReference type="InterPro" id="IPR013149">
    <property type="entry name" value="ADH-like_C"/>
</dbReference>
<dbReference type="InterPro" id="IPR011032">
    <property type="entry name" value="GroES-like_sf"/>
</dbReference>
<dbReference type="EMBL" id="KN848064">
    <property type="protein sequence ID" value="KIY01977.1"/>
    <property type="molecule type" value="Genomic_DNA"/>
</dbReference>
<evidence type="ECO:0000256" key="4">
    <source>
        <dbReference type="ARBA" id="ARBA00022833"/>
    </source>
</evidence>
<feature type="domain" description="Enoyl reductase (ER)" evidence="7">
    <location>
        <begin position="8"/>
        <end position="353"/>
    </location>
</feature>